<dbReference type="PROSITE" id="PS50801">
    <property type="entry name" value="STAS"/>
    <property type="match status" value="1"/>
</dbReference>
<dbReference type="KEGG" id="sfa:Sfla_0045"/>
<accession>A0A8D3WFH6</accession>
<organism evidence="2 3">
    <name type="scientific">Streptomyces pratensis (strain ATCC 33331 / IAF-45CD)</name>
    <dbReference type="NCBI Taxonomy" id="591167"/>
    <lineage>
        <taxon>Bacteria</taxon>
        <taxon>Bacillati</taxon>
        <taxon>Actinomycetota</taxon>
        <taxon>Actinomycetes</taxon>
        <taxon>Kitasatosporales</taxon>
        <taxon>Streptomycetaceae</taxon>
        <taxon>Streptomyces</taxon>
    </lineage>
</organism>
<protein>
    <recommendedName>
        <fullName evidence="1">STAS domain-containing protein</fullName>
    </recommendedName>
</protein>
<dbReference type="Proteomes" id="UP000002066">
    <property type="component" value="Chromosome"/>
</dbReference>
<gene>
    <name evidence="2" type="ordered locus">Sfla_0045</name>
</gene>
<dbReference type="OrthoDB" id="4330695at2"/>
<feature type="domain" description="STAS" evidence="1">
    <location>
        <begin position="17"/>
        <end position="62"/>
    </location>
</feature>
<dbReference type="InterPro" id="IPR002645">
    <property type="entry name" value="STAS_dom"/>
</dbReference>
<sequence>MHVTTLIDATTAWIIPDGEIDQGALPKLHAVLEALPQDVTELVWDLQSTPFMDMAGLHLLVDPQPPTHPRHITVTGMHPQPLHLLHTAAQVFPTLGFTELLPDARAHEAA</sequence>
<proteinExistence type="predicted"/>
<reference evidence="2 3" key="1">
    <citation type="submission" date="2011-01" db="EMBL/GenBank/DDBJ databases">
        <title>Complete sequence of chromosome of Streptomyces flavogriseus ATCC 33331.</title>
        <authorList>
            <consortium name="US DOE Joint Genome Institute"/>
            <person name="Lucas S."/>
            <person name="Copeland A."/>
            <person name="Lapidus A."/>
            <person name="Cheng J.-F."/>
            <person name="Goodwin L."/>
            <person name="Pitluck S."/>
            <person name="Davenport K."/>
            <person name="Detter J.C."/>
            <person name="Han C."/>
            <person name="Tapia R."/>
            <person name="Land M."/>
            <person name="Hauser L."/>
            <person name="Kyrpides N."/>
            <person name="Ivanova N."/>
            <person name="Ovchinnikova G."/>
            <person name="Pagani I."/>
            <person name="Brumm P."/>
            <person name="Mead D."/>
            <person name="Woyke T."/>
        </authorList>
    </citation>
    <scope>NUCLEOTIDE SEQUENCE [LARGE SCALE GENOMIC DNA]</scope>
    <source>
        <strain evidence="3">ATCC 33331 / IAF-45CD</strain>
    </source>
</reference>
<evidence type="ECO:0000313" key="2">
    <source>
        <dbReference type="EMBL" id="ADW01521.1"/>
    </source>
</evidence>
<dbReference type="EMBL" id="CP002475">
    <property type="protein sequence ID" value="ADW01521.1"/>
    <property type="molecule type" value="Genomic_DNA"/>
</dbReference>
<evidence type="ECO:0000259" key="1">
    <source>
        <dbReference type="PROSITE" id="PS50801"/>
    </source>
</evidence>
<dbReference type="Gene3D" id="3.30.750.24">
    <property type="entry name" value="STAS domain"/>
    <property type="match status" value="1"/>
</dbReference>
<dbReference type="InterPro" id="IPR036513">
    <property type="entry name" value="STAS_dom_sf"/>
</dbReference>
<dbReference type="AlphaFoldDB" id="A0A8D3WFH6"/>
<name>A0A8D3WFH6_STRFA</name>
<evidence type="ECO:0000313" key="3">
    <source>
        <dbReference type="Proteomes" id="UP000002066"/>
    </source>
</evidence>
<dbReference type="SUPFAM" id="SSF52091">
    <property type="entry name" value="SpoIIaa-like"/>
    <property type="match status" value="1"/>
</dbReference>